<proteinExistence type="predicted"/>
<protein>
    <recommendedName>
        <fullName evidence="3">YD repeat-containing protein</fullName>
    </recommendedName>
</protein>
<dbReference type="Proteomes" id="UP000734823">
    <property type="component" value="Unassembled WGS sequence"/>
</dbReference>
<name>A0ABR7LDW0_9PSEU</name>
<dbReference type="EMBL" id="JABVED010000020">
    <property type="protein sequence ID" value="MBC6450864.1"/>
    <property type="molecule type" value="Genomic_DNA"/>
</dbReference>
<sequence length="146" mass="15209">MGSVRCGGLAVNTDGTVIVGDAKTPEGVAHAVRWDTAGKITDLDPGGQYRSAVGVNNSGTVIATVYDPGVGPEYVVRWDADGTPIRLEPLPGDTYVMAQAINRFDVVIGNAATAAGWSRAVRWDRSGRATELSPLPGHLYSSAAGR</sequence>
<evidence type="ECO:0000313" key="1">
    <source>
        <dbReference type="EMBL" id="MBC6450864.1"/>
    </source>
</evidence>
<dbReference type="RefSeq" id="WP_187223940.1">
    <property type="nucleotide sequence ID" value="NZ_JABVED010000020.1"/>
</dbReference>
<organism evidence="1 2">
    <name type="scientific">Actinokineospora xionganensis</name>
    <dbReference type="NCBI Taxonomy" id="2684470"/>
    <lineage>
        <taxon>Bacteria</taxon>
        <taxon>Bacillati</taxon>
        <taxon>Actinomycetota</taxon>
        <taxon>Actinomycetes</taxon>
        <taxon>Pseudonocardiales</taxon>
        <taxon>Pseudonocardiaceae</taxon>
        <taxon>Actinokineospora</taxon>
    </lineage>
</organism>
<keyword evidence="2" id="KW-1185">Reference proteome</keyword>
<accession>A0ABR7LDW0</accession>
<dbReference type="SUPFAM" id="SSF63829">
    <property type="entry name" value="Calcium-dependent phosphotriesterase"/>
    <property type="match status" value="1"/>
</dbReference>
<evidence type="ECO:0008006" key="3">
    <source>
        <dbReference type="Google" id="ProtNLM"/>
    </source>
</evidence>
<evidence type="ECO:0000313" key="2">
    <source>
        <dbReference type="Proteomes" id="UP000734823"/>
    </source>
</evidence>
<gene>
    <name evidence="1" type="ORF">GPZ80_27250</name>
</gene>
<reference evidence="1 2" key="1">
    <citation type="submission" date="2020-06" db="EMBL/GenBank/DDBJ databases">
        <title>Actinokineospora xiongansis sp. nov., isolated from soil of Baiyangdian.</title>
        <authorList>
            <person name="Zhang X."/>
        </authorList>
    </citation>
    <scope>NUCLEOTIDE SEQUENCE [LARGE SCALE GENOMIC DNA]</scope>
    <source>
        <strain evidence="1 2">HBU206404</strain>
    </source>
</reference>
<comment type="caution">
    <text evidence="1">The sequence shown here is derived from an EMBL/GenBank/DDBJ whole genome shotgun (WGS) entry which is preliminary data.</text>
</comment>